<name>A0A9P1GMJ9_9DINO</name>
<protein>
    <submittedName>
        <fullName evidence="1">Uncharacterized protein</fullName>
    </submittedName>
</protein>
<evidence type="ECO:0000313" key="3">
    <source>
        <dbReference type="Proteomes" id="UP001152797"/>
    </source>
</evidence>
<dbReference type="AlphaFoldDB" id="A0A9P1GMJ9"/>
<reference evidence="1" key="1">
    <citation type="submission" date="2022-10" db="EMBL/GenBank/DDBJ databases">
        <authorList>
            <person name="Chen Y."/>
            <person name="Dougan E. K."/>
            <person name="Chan C."/>
            <person name="Rhodes N."/>
            <person name="Thang M."/>
        </authorList>
    </citation>
    <scope>NUCLEOTIDE SEQUENCE</scope>
</reference>
<accession>A0A9P1GMJ9</accession>
<evidence type="ECO:0000313" key="2">
    <source>
        <dbReference type="EMBL" id="CAL1170973.1"/>
    </source>
</evidence>
<organism evidence="1">
    <name type="scientific">Cladocopium goreaui</name>
    <dbReference type="NCBI Taxonomy" id="2562237"/>
    <lineage>
        <taxon>Eukaryota</taxon>
        <taxon>Sar</taxon>
        <taxon>Alveolata</taxon>
        <taxon>Dinophyceae</taxon>
        <taxon>Suessiales</taxon>
        <taxon>Symbiodiniaceae</taxon>
        <taxon>Cladocopium</taxon>
    </lineage>
</organism>
<keyword evidence="3" id="KW-1185">Reference proteome</keyword>
<evidence type="ECO:0000313" key="1">
    <source>
        <dbReference type="EMBL" id="CAI4017598.1"/>
    </source>
</evidence>
<reference evidence="2" key="2">
    <citation type="submission" date="2024-04" db="EMBL/GenBank/DDBJ databases">
        <authorList>
            <person name="Chen Y."/>
            <person name="Shah S."/>
            <person name="Dougan E. K."/>
            <person name="Thang M."/>
            <person name="Chan C."/>
        </authorList>
    </citation>
    <scope>NUCLEOTIDE SEQUENCE [LARGE SCALE GENOMIC DNA]</scope>
</reference>
<dbReference type="EMBL" id="CAMXCT020006645">
    <property type="protein sequence ID" value="CAL1170973.1"/>
    <property type="molecule type" value="Genomic_DNA"/>
</dbReference>
<comment type="caution">
    <text evidence="1">The sequence shown here is derived from an EMBL/GenBank/DDBJ whole genome shotgun (WGS) entry which is preliminary data.</text>
</comment>
<sequence length="530" mass="59747">MPKQETVALWQIDSSLTSSSHRQGLTEEQLKDLRDVLSRGVGSGQTTVRHAQEVGAILGDEVFNQPGQTEARAHNSAIRKAEALPCEIQWLQIPLCTGYKEEDEPIITMKEWPFILPHLLVQSMVDAGYLKLLIDFDIAEDYWTHMLKDFPGHPAGASATTSIPLTLYGDEGQALGDSYMSFHFQPDLSPWLSNAGVSRFLITTIPSNMYVFNQDGINLTLQSAAAIIVESMNKLSTSGVDVRDVQSDEVLTMRCFVMSFKGDWKYLIQLFNMTNTPSKEQVCWMRKASKGSRGDLENCYVNLDPQASWRSTIGQDSPWQHQPEYSKLIGFDPLMISIDPMHCWHLGTGRDVVASAIKYLVLKRFWPGRNQEHQLACCSKRLLRYAKAHRLPLRLRKLTKSNLGWSTGTCPELHCKAFDTYVVLRFLVSEVTSRDCGDPDLATMLWAADSFLTLLHKSGHFLTPEEQEHRVVVGELFLKVYTKLAAKAVAEKKNFGAQGRSFTCYGTWCSRNAVVEVTRSWVPVGWMKMP</sequence>
<dbReference type="Proteomes" id="UP001152797">
    <property type="component" value="Unassembled WGS sequence"/>
</dbReference>
<proteinExistence type="predicted"/>
<dbReference type="EMBL" id="CAMXCT010006645">
    <property type="protein sequence ID" value="CAI4017598.1"/>
    <property type="molecule type" value="Genomic_DNA"/>
</dbReference>
<dbReference type="EMBL" id="CAMXCT030006645">
    <property type="protein sequence ID" value="CAL4804910.1"/>
    <property type="molecule type" value="Genomic_DNA"/>
</dbReference>
<dbReference type="OrthoDB" id="436140at2759"/>
<gene>
    <name evidence="1" type="ORF">C1SCF055_LOCUS42230</name>
</gene>